<dbReference type="Proteomes" id="UP000242519">
    <property type="component" value="Unassembled WGS sequence"/>
</dbReference>
<proteinExistence type="predicted"/>
<protein>
    <recommendedName>
        <fullName evidence="2">Helix-turn-helix domain-containing protein</fullName>
    </recommendedName>
</protein>
<evidence type="ECO:0000256" key="1">
    <source>
        <dbReference type="SAM" id="MobiDB-lite"/>
    </source>
</evidence>
<evidence type="ECO:0000313" key="4">
    <source>
        <dbReference type="Proteomes" id="UP000242519"/>
    </source>
</evidence>
<feature type="compositionally biased region" description="Low complexity" evidence="1">
    <location>
        <begin position="1"/>
        <end position="14"/>
    </location>
</feature>
<feature type="compositionally biased region" description="Polar residues" evidence="1">
    <location>
        <begin position="28"/>
        <end position="42"/>
    </location>
</feature>
<feature type="compositionally biased region" description="Low complexity" evidence="1">
    <location>
        <begin position="133"/>
        <end position="158"/>
    </location>
</feature>
<keyword evidence="4" id="KW-1185">Reference proteome</keyword>
<feature type="compositionally biased region" description="Polar residues" evidence="1">
    <location>
        <begin position="50"/>
        <end position="68"/>
    </location>
</feature>
<dbReference type="InParanoid" id="A0A218ZDU0"/>
<organism evidence="3 4">
    <name type="scientific">Diplocarpon coronariae</name>
    <dbReference type="NCBI Taxonomy" id="2795749"/>
    <lineage>
        <taxon>Eukaryota</taxon>
        <taxon>Fungi</taxon>
        <taxon>Dikarya</taxon>
        <taxon>Ascomycota</taxon>
        <taxon>Pezizomycotina</taxon>
        <taxon>Leotiomycetes</taxon>
        <taxon>Helotiales</taxon>
        <taxon>Drepanopezizaceae</taxon>
        <taxon>Diplocarpon</taxon>
    </lineage>
</organism>
<dbReference type="EMBL" id="MZNU01000052">
    <property type="protein sequence ID" value="OWP06239.1"/>
    <property type="molecule type" value="Genomic_DNA"/>
</dbReference>
<dbReference type="OrthoDB" id="4085451at2759"/>
<accession>A0A218ZDU0</accession>
<feature type="compositionally biased region" description="Low complexity" evidence="1">
    <location>
        <begin position="115"/>
        <end position="124"/>
    </location>
</feature>
<feature type="compositionally biased region" description="Polar residues" evidence="1">
    <location>
        <begin position="89"/>
        <end position="98"/>
    </location>
</feature>
<dbReference type="STRING" id="503106.A0A218ZDU0"/>
<reference evidence="3 4" key="1">
    <citation type="submission" date="2017-04" db="EMBL/GenBank/DDBJ databases">
        <title>Draft genome sequence of Marssonina coronaria NL1: causal agent of apple blotch.</title>
        <authorList>
            <person name="Cheng Q."/>
        </authorList>
    </citation>
    <scope>NUCLEOTIDE SEQUENCE [LARGE SCALE GENOMIC DNA]</scope>
    <source>
        <strain evidence="3 4">NL1</strain>
    </source>
</reference>
<dbReference type="Pfam" id="PF22943">
    <property type="entry name" value="HTH_68"/>
    <property type="match status" value="1"/>
</dbReference>
<comment type="caution">
    <text evidence="3">The sequence shown here is derived from an EMBL/GenBank/DDBJ whole genome shotgun (WGS) entry which is preliminary data.</text>
</comment>
<sequence length="237" mass="24754">MGSSASKASGAASKLPGTAINAARKYPSRTSPNTNTQPTRPNSEGRLGPTLQSNTTASEPRDQATQLDASDLDPALDERLKSLGPVQPNPTRSNSSTFHSHRPGAGPSSNTARPSSSDPSLTSSHFQPSASTPQQSIFPASSPSSFSSPSNPTQRSNPAVSLLTARYRLAAEAEREFSRTGKSSAEGRQFLDVCTIRQILLLRDEKGVEAGQIERSLGLREGVVASLGARGLVGVGS</sequence>
<feature type="region of interest" description="Disordered" evidence="1">
    <location>
        <begin position="1"/>
        <end position="158"/>
    </location>
</feature>
<evidence type="ECO:0000313" key="3">
    <source>
        <dbReference type="EMBL" id="OWP06239.1"/>
    </source>
</evidence>
<name>A0A218ZDU0_9HELO</name>
<gene>
    <name evidence="3" type="ORF">B2J93_4360</name>
</gene>
<dbReference type="InterPro" id="IPR054448">
    <property type="entry name" value="HTH_put_ascomycetes"/>
</dbReference>
<feature type="domain" description="Helix-turn-helix" evidence="2">
    <location>
        <begin position="190"/>
        <end position="234"/>
    </location>
</feature>
<evidence type="ECO:0000259" key="2">
    <source>
        <dbReference type="Pfam" id="PF22943"/>
    </source>
</evidence>
<dbReference type="AlphaFoldDB" id="A0A218ZDU0"/>